<evidence type="ECO:0000313" key="3">
    <source>
        <dbReference type="Proteomes" id="UP000198583"/>
    </source>
</evidence>
<evidence type="ECO:0000256" key="1">
    <source>
        <dbReference type="SAM" id="Phobius"/>
    </source>
</evidence>
<keyword evidence="1" id="KW-1133">Transmembrane helix</keyword>
<dbReference type="Proteomes" id="UP000198583">
    <property type="component" value="Unassembled WGS sequence"/>
</dbReference>
<dbReference type="EMBL" id="FOYL01000011">
    <property type="protein sequence ID" value="SFR27543.1"/>
    <property type="molecule type" value="Genomic_DNA"/>
</dbReference>
<reference evidence="3" key="1">
    <citation type="submission" date="2016-10" db="EMBL/GenBank/DDBJ databases">
        <authorList>
            <person name="Varghese N."/>
            <person name="Submissions S."/>
        </authorList>
    </citation>
    <scope>NUCLEOTIDE SEQUENCE [LARGE SCALE GENOMIC DNA]</scope>
    <source>
        <strain evidence="3">DSM 44232</strain>
    </source>
</reference>
<keyword evidence="3" id="KW-1185">Reference proteome</keyword>
<keyword evidence="1" id="KW-0472">Membrane</keyword>
<dbReference type="AlphaFoldDB" id="A0A1I6FCH1"/>
<accession>A0A1I6FCH1</accession>
<sequence length="271" mass="30491">MNQKTTKNILVLAGGTALVSAVVWSTVGLVLHGNDMTPNLLAELAGVSLEISVVALIVERVMNKQKRREWDFAYRALAERSCEAFVDVMRLIFSRSSEAILNVNLSRYPSFVHLAEQHRGDLRSHIEGSASALDPSTHKQYRRVERRLAWCLGRLQVPTVNVSGDATLLPLLRDTAELLFELLSKDGDDHHPELTVARSSLIEVQGGRSEDLVTSEHFLENRYGAQSALLRRHDSERKPLASIGQDVDNEYSIPYFMIDYLLLVEVWKVSR</sequence>
<gene>
    <name evidence="2" type="ORF">SAMN04488564_11197</name>
</gene>
<feature type="transmembrane region" description="Helical" evidence="1">
    <location>
        <begin position="41"/>
        <end position="58"/>
    </location>
</feature>
<evidence type="ECO:0000313" key="2">
    <source>
        <dbReference type="EMBL" id="SFR27543.1"/>
    </source>
</evidence>
<name>A0A1I6FCH1_9PSEU</name>
<organism evidence="2 3">
    <name type="scientific">Lentzea waywayandensis</name>
    <dbReference type="NCBI Taxonomy" id="84724"/>
    <lineage>
        <taxon>Bacteria</taxon>
        <taxon>Bacillati</taxon>
        <taxon>Actinomycetota</taxon>
        <taxon>Actinomycetes</taxon>
        <taxon>Pseudonocardiales</taxon>
        <taxon>Pseudonocardiaceae</taxon>
        <taxon>Lentzea</taxon>
    </lineage>
</organism>
<proteinExistence type="predicted"/>
<dbReference type="OrthoDB" id="9832976at2"/>
<protein>
    <submittedName>
        <fullName evidence="2">Uncharacterized protein</fullName>
    </submittedName>
</protein>
<dbReference type="RefSeq" id="WP_143138905.1">
    <property type="nucleotide sequence ID" value="NZ_FOYL01000011.1"/>
</dbReference>
<keyword evidence="1" id="KW-0812">Transmembrane</keyword>